<dbReference type="Pfam" id="PF00011">
    <property type="entry name" value="HSP20"/>
    <property type="match status" value="1"/>
</dbReference>
<dbReference type="CDD" id="cd06464">
    <property type="entry name" value="ACD_sHsps-like"/>
    <property type="match status" value="1"/>
</dbReference>
<dbReference type="OrthoDB" id="5242916at2"/>
<gene>
    <name evidence="4" type="ORF">SAMN06296010_2975</name>
</gene>
<dbReference type="InterPro" id="IPR008978">
    <property type="entry name" value="HSP20-like_chaperone"/>
</dbReference>
<accession>A0A1X7KWE4</accession>
<dbReference type="PANTHER" id="PTHR11527">
    <property type="entry name" value="HEAT-SHOCK PROTEIN 20 FAMILY MEMBER"/>
    <property type="match status" value="1"/>
</dbReference>
<evidence type="ECO:0000313" key="5">
    <source>
        <dbReference type="Proteomes" id="UP000193244"/>
    </source>
</evidence>
<name>A0A1X7KWE4_9MICO</name>
<dbReference type="PROSITE" id="PS01031">
    <property type="entry name" value="SHSP"/>
    <property type="match status" value="1"/>
</dbReference>
<evidence type="ECO:0000256" key="1">
    <source>
        <dbReference type="PROSITE-ProRule" id="PRU00285"/>
    </source>
</evidence>
<dbReference type="SUPFAM" id="SSF49764">
    <property type="entry name" value="HSP20-like chaperones"/>
    <property type="match status" value="1"/>
</dbReference>
<proteinExistence type="inferred from homology"/>
<dbReference type="Proteomes" id="UP000193244">
    <property type="component" value="Unassembled WGS sequence"/>
</dbReference>
<protein>
    <submittedName>
        <fullName evidence="4">HSP20 family protein</fullName>
    </submittedName>
</protein>
<evidence type="ECO:0000256" key="2">
    <source>
        <dbReference type="RuleBase" id="RU003616"/>
    </source>
</evidence>
<reference evidence="5" key="1">
    <citation type="submission" date="2017-04" db="EMBL/GenBank/DDBJ databases">
        <authorList>
            <person name="Varghese N."/>
            <person name="Submissions S."/>
        </authorList>
    </citation>
    <scope>NUCLEOTIDE SEQUENCE [LARGE SCALE GENOMIC DNA]</scope>
    <source>
        <strain evidence="5">VKM Ac-2510</strain>
    </source>
</reference>
<feature type="domain" description="SHSP" evidence="3">
    <location>
        <begin position="21"/>
        <end position="132"/>
    </location>
</feature>
<dbReference type="RefSeq" id="WP_085487420.1">
    <property type="nucleotide sequence ID" value="NZ_FXAY01000005.1"/>
</dbReference>
<sequence length="142" mass="15735">MAMFFDPFTEFGRLASSLNSGQTGQRFMPVDLYREGDHYVLNADLPGVDPESVDIDVDGQVLTIRAQRTADIRNGVKWLTQERPHGSYVRQFSVGEGIDSESITAHYDNGVLSVLLPVSERAKPRKIEVHGSATREQAALQS</sequence>
<comment type="similarity">
    <text evidence="1 2">Belongs to the small heat shock protein (HSP20) family.</text>
</comment>
<dbReference type="STRING" id="150121.SAMN06296010_2975"/>
<evidence type="ECO:0000313" key="4">
    <source>
        <dbReference type="EMBL" id="SMG45317.1"/>
    </source>
</evidence>
<dbReference type="Gene3D" id="2.60.40.790">
    <property type="match status" value="1"/>
</dbReference>
<organism evidence="4 5">
    <name type="scientific">Agreia pratensis</name>
    <dbReference type="NCBI Taxonomy" id="150121"/>
    <lineage>
        <taxon>Bacteria</taxon>
        <taxon>Bacillati</taxon>
        <taxon>Actinomycetota</taxon>
        <taxon>Actinomycetes</taxon>
        <taxon>Micrococcales</taxon>
        <taxon>Microbacteriaceae</taxon>
        <taxon>Agreia</taxon>
    </lineage>
</organism>
<keyword evidence="5" id="KW-1185">Reference proteome</keyword>
<dbReference type="InterPro" id="IPR031107">
    <property type="entry name" value="Small_HSP"/>
</dbReference>
<dbReference type="InterPro" id="IPR002068">
    <property type="entry name" value="A-crystallin/Hsp20_dom"/>
</dbReference>
<dbReference type="AlphaFoldDB" id="A0A1X7KWE4"/>
<dbReference type="EMBL" id="FXAY01000005">
    <property type="protein sequence ID" value="SMG45317.1"/>
    <property type="molecule type" value="Genomic_DNA"/>
</dbReference>
<evidence type="ECO:0000259" key="3">
    <source>
        <dbReference type="PROSITE" id="PS01031"/>
    </source>
</evidence>